<dbReference type="GO" id="GO:0140664">
    <property type="term" value="F:ATP-dependent DNA damage sensor activity"/>
    <property type="evidence" value="ECO:0007669"/>
    <property type="project" value="InterPro"/>
</dbReference>
<dbReference type="InterPro" id="IPR002099">
    <property type="entry name" value="MutL/Mlh/PMS"/>
</dbReference>
<dbReference type="GO" id="GO:0006298">
    <property type="term" value="P:mismatch repair"/>
    <property type="evidence" value="ECO:0007669"/>
    <property type="project" value="UniProtKB-UniRule"/>
</dbReference>
<dbReference type="InterPro" id="IPR014762">
    <property type="entry name" value="DNA_mismatch_repair_CS"/>
</dbReference>
<dbReference type="CDD" id="cd16926">
    <property type="entry name" value="HATPase_MutL-MLH-PMS-like"/>
    <property type="match status" value="1"/>
</dbReference>
<dbReference type="STRING" id="1618350.UR67_C0009G0008"/>
<dbReference type="PANTHER" id="PTHR10073">
    <property type="entry name" value="DNA MISMATCH REPAIR PROTEIN MLH, PMS, MUTL"/>
    <property type="match status" value="1"/>
</dbReference>
<dbReference type="InterPro" id="IPR042121">
    <property type="entry name" value="MutL_C_regsub"/>
</dbReference>
<dbReference type="SUPFAM" id="SSF54211">
    <property type="entry name" value="Ribosomal protein S5 domain 2-like"/>
    <property type="match status" value="1"/>
</dbReference>
<keyword evidence="3 4" id="KW-0234">DNA repair</keyword>
<dbReference type="PATRIC" id="fig|1618350.3.peg.1039"/>
<dbReference type="CDD" id="cd00782">
    <property type="entry name" value="MutL_Trans"/>
    <property type="match status" value="1"/>
</dbReference>
<protein>
    <recommendedName>
        <fullName evidence="4">DNA mismatch repair protein MutL</fullName>
    </recommendedName>
</protein>
<organism evidence="7 8">
    <name type="scientific">candidate division CPR3 bacterium GW2011_GWF2_35_18</name>
    <dbReference type="NCBI Taxonomy" id="1618350"/>
    <lineage>
        <taxon>Bacteria</taxon>
        <taxon>Bacteria division CPR3</taxon>
    </lineage>
</organism>
<dbReference type="Pfam" id="PF13589">
    <property type="entry name" value="HATPase_c_3"/>
    <property type="match status" value="1"/>
</dbReference>
<keyword evidence="2 4" id="KW-0227">DNA damage</keyword>
<dbReference type="NCBIfam" id="TIGR00585">
    <property type="entry name" value="mutl"/>
    <property type="match status" value="1"/>
</dbReference>
<comment type="similarity">
    <text evidence="1 4">Belongs to the DNA mismatch repair MutL/HexB family.</text>
</comment>
<dbReference type="SMART" id="SM01340">
    <property type="entry name" value="DNA_mis_repair"/>
    <property type="match status" value="1"/>
</dbReference>
<dbReference type="InterPro" id="IPR037198">
    <property type="entry name" value="MutL_C_sf"/>
</dbReference>
<comment type="function">
    <text evidence="4">This protein is involved in the repair of mismatches in DNA. It is required for dam-dependent methyl-directed DNA mismatch repair. May act as a 'molecular matchmaker', a protein that promotes the formation of a stable complex between two or more DNA-binding proteins in an ATP-dependent manner without itself being part of a final effector complex.</text>
</comment>
<dbReference type="AlphaFoldDB" id="A0A0G0BZ14"/>
<dbReference type="Proteomes" id="UP000034581">
    <property type="component" value="Unassembled WGS sequence"/>
</dbReference>
<dbReference type="EMBL" id="LBQB01000009">
    <property type="protein sequence ID" value="KKP69081.1"/>
    <property type="molecule type" value="Genomic_DNA"/>
</dbReference>
<dbReference type="InterPro" id="IPR014790">
    <property type="entry name" value="MutL_C"/>
</dbReference>
<dbReference type="Pfam" id="PF08676">
    <property type="entry name" value="MutL_C"/>
    <property type="match status" value="1"/>
</dbReference>
<feature type="domain" description="MutL C-terminal dimerisation" evidence="5">
    <location>
        <begin position="415"/>
        <end position="564"/>
    </location>
</feature>
<dbReference type="SUPFAM" id="SSF118116">
    <property type="entry name" value="DNA mismatch repair protein MutL"/>
    <property type="match status" value="1"/>
</dbReference>
<dbReference type="Gene3D" id="3.30.1370.100">
    <property type="entry name" value="MutL, C-terminal domain, regulatory subdomain"/>
    <property type="match status" value="1"/>
</dbReference>
<name>A0A0G0BZ14_UNCC3</name>
<evidence type="ECO:0000259" key="5">
    <source>
        <dbReference type="SMART" id="SM00853"/>
    </source>
</evidence>
<feature type="domain" description="DNA mismatch repair protein S5" evidence="6">
    <location>
        <begin position="211"/>
        <end position="328"/>
    </location>
</feature>
<dbReference type="InterPro" id="IPR038973">
    <property type="entry name" value="MutL/Mlh/Pms-like"/>
</dbReference>
<comment type="caution">
    <text evidence="7">The sequence shown here is derived from an EMBL/GenBank/DDBJ whole genome shotgun (WGS) entry which is preliminary data.</text>
</comment>
<dbReference type="PANTHER" id="PTHR10073:SF12">
    <property type="entry name" value="DNA MISMATCH REPAIR PROTEIN MLH1"/>
    <property type="match status" value="1"/>
</dbReference>
<evidence type="ECO:0000259" key="6">
    <source>
        <dbReference type="SMART" id="SM01340"/>
    </source>
</evidence>
<dbReference type="GO" id="GO:0016887">
    <property type="term" value="F:ATP hydrolysis activity"/>
    <property type="evidence" value="ECO:0007669"/>
    <property type="project" value="InterPro"/>
</dbReference>
<dbReference type="Gene3D" id="3.30.565.10">
    <property type="entry name" value="Histidine kinase-like ATPase, C-terminal domain"/>
    <property type="match status" value="1"/>
</dbReference>
<dbReference type="InterPro" id="IPR014721">
    <property type="entry name" value="Ribsml_uS5_D2-typ_fold_subgr"/>
</dbReference>
<sequence length="613" mass="70038">MKIVIPEIKILSPEVIKQIAAGEVVENPASILKELLENSIDAGSSVIKVFLEKGGLIKIQVIDNGFGIKSSELPLAFERHATSKISAADDLLHLNSLGFRGEALYSIAAVSKVRIETKQKTEIGAVFTISGEEKGELKKVGCPEGTAVTVSEIFFNIPARQKFLKSVNTELKYCREIFIAEALSHPQIRFELFNENKKLFQLPVSSFKERIVSIFELEEQDLLPVLFNHEYLKITGFLGKPGISRTRKNQQFLIVNSRSVTNKLVFSAVKQGYGSYLPIGSYPVFFLNFEIRADLIDINIHPRKEEVKFAVNDLIFNGVKVAVSKALEKIDLTPAAGVERVFEQSRRLHFSEPSIYEHQREFVTPKMAKQAFEFNEKISDVSLKESDAKNNPVDIEPQKFPWEETEESCNSSTSQLFQLDFVYIIEIKGSELFIYDQHAVHERVLFEKFIHLYLSQQKQGETQALLFPEEVELSSPEREIILKEKDKLQKLGFGLEVEDKKVLIKEIPIVLNSDNLKSRFRDFLDGLISHEEFTIEGDWKIDRKTLRMLTFLSCRSAIKAGDKLEISEMRNLLQQFEITKEKYTCPHGRPVVVRLGRKQLDKLFLRDKKSFKN</sequence>
<gene>
    <name evidence="4" type="primary">mutL</name>
    <name evidence="7" type="ORF">UR67_C0009G0008</name>
</gene>
<dbReference type="InterPro" id="IPR020667">
    <property type="entry name" value="DNA_mismatch_repair_MutL"/>
</dbReference>
<evidence type="ECO:0000256" key="2">
    <source>
        <dbReference type="ARBA" id="ARBA00022763"/>
    </source>
</evidence>
<dbReference type="InterPro" id="IPR036890">
    <property type="entry name" value="HATPase_C_sf"/>
</dbReference>
<dbReference type="InterPro" id="IPR020568">
    <property type="entry name" value="Ribosomal_Su5_D2-typ_SF"/>
</dbReference>
<evidence type="ECO:0000313" key="7">
    <source>
        <dbReference type="EMBL" id="KKP69081.1"/>
    </source>
</evidence>
<dbReference type="Gene3D" id="3.30.1540.20">
    <property type="entry name" value="MutL, C-terminal domain, dimerisation subdomain"/>
    <property type="match status" value="1"/>
</dbReference>
<accession>A0A0G0BZ14</accession>
<proteinExistence type="inferred from homology"/>
<dbReference type="InterPro" id="IPR042120">
    <property type="entry name" value="MutL_C_dimsub"/>
</dbReference>
<evidence type="ECO:0000256" key="1">
    <source>
        <dbReference type="ARBA" id="ARBA00006082"/>
    </source>
</evidence>
<dbReference type="PROSITE" id="PS00058">
    <property type="entry name" value="DNA_MISMATCH_REPAIR_1"/>
    <property type="match status" value="1"/>
</dbReference>
<evidence type="ECO:0000256" key="3">
    <source>
        <dbReference type="ARBA" id="ARBA00023204"/>
    </source>
</evidence>
<dbReference type="HAMAP" id="MF_00149">
    <property type="entry name" value="DNA_mis_repair"/>
    <property type="match status" value="1"/>
</dbReference>
<dbReference type="SUPFAM" id="SSF55874">
    <property type="entry name" value="ATPase domain of HSP90 chaperone/DNA topoisomerase II/histidine kinase"/>
    <property type="match status" value="1"/>
</dbReference>
<dbReference type="InterPro" id="IPR013507">
    <property type="entry name" value="DNA_mismatch_S5_2-like"/>
</dbReference>
<dbReference type="GO" id="GO:0030983">
    <property type="term" value="F:mismatched DNA binding"/>
    <property type="evidence" value="ECO:0007669"/>
    <property type="project" value="InterPro"/>
</dbReference>
<evidence type="ECO:0000256" key="4">
    <source>
        <dbReference type="HAMAP-Rule" id="MF_00149"/>
    </source>
</evidence>
<dbReference type="FunFam" id="3.30.565.10:FF:000003">
    <property type="entry name" value="DNA mismatch repair endonuclease MutL"/>
    <property type="match status" value="1"/>
</dbReference>
<evidence type="ECO:0000313" key="8">
    <source>
        <dbReference type="Proteomes" id="UP000034581"/>
    </source>
</evidence>
<dbReference type="GO" id="GO:0005524">
    <property type="term" value="F:ATP binding"/>
    <property type="evidence" value="ECO:0007669"/>
    <property type="project" value="InterPro"/>
</dbReference>
<dbReference type="GO" id="GO:0032300">
    <property type="term" value="C:mismatch repair complex"/>
    <property type="evidence" value="ECO:0007669"/>
    <property type="project" value="InterPro"/>
</dbReference>
<dbReference type="SMART" id="SM00853">
    <property type="entry name" value="MutL_C"/>
    <property type="match status" value="1"/>
</dbReference>
<reference evidence="7 8" key="1">
    <citation type="journal article" date="2015" name="Nature">
        <title>rRNA introns, odd ribosomes, and small enigmatic genomes across a large radiation of phyla.</title>
        <authorList>
            <person name="Brown C.T."/>
            <person name="Hug L.A."/>
            <person name="Thomas B.C."/>
            <person name="Sharon I."/>
            <person name="Castelle C.J."/>
            <person name="Singh A."/>
            <person name="Wilkins M.J."/>
            <person name="Williams K.H."/>
            <person name="Banfield J.F."/>
        </authorList>
    </citation>
    <scope>NUCLEOTIDE SEQUENCE [LARGE SCALE GENOMIC DNA]</scope>
</reference>
<dbReference type="Pfam" id="PF01119">
    <property type="entry name" value="DNA_mis_repair"/>
    <property type="match status" value="1"/>
</dbReference>
<dbReference type="Gene3D" id="3.30.230.10">
    <property type="match status" value="1"/>
</dbReference>